<accession>A0A4Y8CU24</accession>
<organism evidence="2 3">
    <name type="scientific">Botryotinia calthae</name>
    <dbReference type="NCBI Taxonomy" id="38488"/>
    <lineage>
        <taxon>Eukaryota</taxon>
        <taxon>Fungi</taxon>
        <taxon>Dikarya</taxon>
        <taxon>Ascomycota</taxon>
        <taxon>Pezizomycotina</taxon>
        <taxon>Leotiomycetes</taxon>
        <taxon>Helotiales</taxon>
        <taxon>Sclerotiniaceae</taxon>
        <taxon>Botryotinia</taxon>
    </lineage>
</organism>
<dbReference type="Gene3D" id="1.10.1520.10">
    <property type="entry name" value="Ribonuclease III domain"/>
    <property type="match status" value="1"/>
</dbReference>
<reference evidence="2 3" key="1">
    <citation type="submission" date="2017-11" db="EMBL/GenBank/DDBJ databases">
        <title>Comparative genomics of Botrytis spp.</title>
        <authorList>
            <person name="Valero-Jimenez C.A."/>
            <person name="Tapia P."/>
            <person name="Veloso J."/>
            <person name="Silva-Moreno E."/>
            <person name="Staats M."/>
            <person name="Valdes J.H."/>
            <person name="Van Kan J.A.L."/>
        </authorList>
    </citation>
    <scope>NUCLEOTIDE SEQUENCE [LARGE SCALE GENOMIC DNA]</scope>
    <source>
        <strain evidence="2 3">MUCL2830</strain>
    </source>
</reference>
<dbReference type="AlphaFoldDB" id="A0A4Y8CU24"/>
<gene>
    <name evidence="2" type="ORF">BOTCAL_0311g00040</name>
</gene>
<dbReference type="STRING" id="38488.A0A4Y8CU24"/>
<comment type="caution">
    <text evidence="2">The sequence shown here is derived from an EMBL/GenBank/DDBJ whole genome shotgun (WGS) entry which is preliminary data.</text>
</comment>
<sequence length="78" mass="8523">MCLKTYVKDNLDYEFKEDELLTEALITSGAVSGANSIVERQGNRRLALIGDALIRLELVYTKYLNGATLDSPSGAKAN</sequence>
<dbReference type="PROSITE" id="PS50142">
    <property type="entry name" value="RNASE_3_2"/>
    <property type="match status" value="1"/>
</dbReference>
<proteinExistence type="predicted"/>
<dbReference type="Proteomes" id="UP000297299">
    <property type="component" value="Unassembled WGS sequence"/>
</dbReference>
<keyword evidence="3" id="KW-1185">Reference proteome</keyword>
<dbReference type="SUPFAM" id="SSF69065">
    <property type="entry name" value="RNase III domain-like"/>
    <property type="match status" value="1"/>
</dbReference>
<evidence type="ECO:0000313" key="3">
    <source>
        <dbReference type="Proteomes" id="UP000297299"/>
    </source>
</evidence>
<dbReference type="InterPro" id="IPR036389">
    <property type="entry name" value="RNase_III_sf"/>
</dbReference>
<dbReference type="EMBL" id="PHWZ01000310">
    <property type="protein sequence ID" value="TEY46889.1"/>
    <property type="molecule type" value="Genomic_DNA"/>
</dbReference>
<protein>
    <recommendedName>
        <fullName evidence="1">RNase III domain-containing protein</fullName>
    </recommendedName>
</protein>
<evidence type="ECO:0000259" key="1">
    <source>
        <dbReference type="PROSITE" id="PS50142"/>
    </source>
</evidence>
<feature type="domain" description="RNase III" evidence="1">
    <location>
        <begin position="4"/>
        <end position="56"/>
    </location>
</feature>
<dbReference type="GO" id="GO:0006396">
    <property type="term" value="P:RNA processing"/>
    <property type="evidence" value="ECO:0007669"/>
    <property type="project" value="InterPro"/>
</dbReference>
<dbReference type="GO" id="GO:0004525">
    <property type="term" value="F:ribonuclease III activity"/>
    <property type="evidence" value="ECO:0007669"/>
    <property type="project" value="InterPro"/>
</dbReference>
<evidence type="ECO:0000313" key="2">
    <source>
        <dbReference type="EMBL" id="TEY46889.1"/>
    </source>
</evidence>
<dbReference type="OrthoDB" id="67027at2759"/>
<name>A0A4Y8CU24_9HELO</name>
<dbReference type="InterPro" id="IPR000999">
    <property type="entry name" value="RNase_III_dom"/>
</dbReference>